<dbReference type="HOGENOM" id="CLU_2197174_0_0_1"/>
<feature type="transmembrane region" description="Helical" evidence="1">
    <location>
        <begin position="6"/>
        <end position="26"/>
    </location>
</feature>
<dbReference type="AlphaFoldDB" id="A0A067SSY8"/>
<gene>
    <name evidence="2" type="ORF">GALMADRAFT_723155</name>
</gene>
<accession>A0A067SSY8</accession>
<keyword evidence="1" id="KW-0472">Membrane</keyword>
<name>A0A067SSY8_GALM3</name>
<sequence length="108" mass="12090">MHAYHRVAGFSVAQGYGICCLSLYLITSSSLHTRRAPSRGALVISDQSHMPCSSPKKFPRRRTRCPGCNQSIPPMPIVRAHHCRKHPPEVLSSCYYSFEPPFQIGVHV</sequence>
<dbReference type="EMBL" id="KL142386">
    <property type="protein sequence ID" value="KDR73172.1"/>
    <property type="molecule type" value="Genomic_DNA"/>
</dbReference>
<keyword evidence="3" id="KW-1185">Reference proteome</keyword>
<evidence type="ECO:0000256" key="1">
    <source>
        <dbReference type="SAM" id="Phobius"/>
    </source>
</evidence>
<reference evidence="3" key="1">
    <citation type="journal article" date="2014" name="Proc. Natl. Acad. Sci. U.S.A.">
        <title>Extensive sampling of basidiomycete genomes demonstrates inadequacy of the white-rot/brown-rot paradigm for wood decay fungi.</title>
        <authorList>
            <person name="Riley R."/>
            <person name="Salamov A.A."/>
            <person name="Brown D.W."/>
            <person name="Nagy L.G."/>
            <person name="Floudas D."/>
            <person name="Held B.W."/>
            <person name="Levasseur A."/>
            <person name="Lombard V."/>
            <person name="Morin E."/>
            <person name="Otillar R."/>
            <person name="Lindquist E.A."/>
            <person name="Sun H."/>
            <person name="LaButti K.M."/>
            <person name="Schmutz J."/>
            <person name="Jabbour D."/>
            <person name="Luo H."/>
            <person name="Baker S.E."/>
            <person name="Pisabarro A.G."/>
            <person name="Walton J.D."/>
            <person name="Blanchette R.A."/>
            <person name="Henrissat B."/>
            <person name="Martin F."/>
            <person name="Cullen D."/>
            <person name="Hibbett D.S."/>
            <person name="Grigoriev I.V."/>
        </authorList>
    </citation>
    <scope>NUCLEOTIDE SEQUENCE [LARGE SCALE GENOMIC DNA]</scope>
    <source>
        <strain evidence="3">CBS 339.88</strain>
    </source>
</reference>
<protein>
    <submittedName>
        <fullName evidence="2">Uncharacterized protein</fullName>
    </submittedName>
</protein>
<evidence type="ECO:0000313" key="3">
    <source>
        <dbReference type="Proteomes" id="UP000027222"/>
    </source>
</evidence>
<proteinExistence type="predicted"/>
<evidence type="ECO:0000313" key="2">
    <source>
        <dbReference type="EMBL" id="KDR73172.1"/>
    </source>
</evidence>
<dbReference type="Proteomes" id="UP000027222">
    <property type="component" value="Unassembled WGS sequence"/>
</dbReference>
<keyword evidence="1" id="KW-1133">Transmembrane helix</keyword>
<organism evidence="2 3">
    <name type="scientific">Galerina marginata (strain CBS 339.88)</name>
    <dbReference type="NCBI Taxonomy" id="685588"/>
    <lineage>
        <taxon>Eukaryota</taxon>
        <taxon>Fungi</taxon>
        <taxon>Dikarya</taxon>
        <taxon>Basidiomycota</taxon>
        <taxon>Agaricomycotina</taxon>
        <taxon>Agaricomycetes</taxon>
        <taxon>Agaricomycetidae</taxon>
        <taxon>Agaricales</taxon>
        <taxon>Agaricineae</taxon>
        <taxon>Strophariaceae</taxon>
        <taxon>Galerina</taxon>
    </lineage>
</organism>
<keyword evidence="1" id="KW-0812">Transmembrane</keyword>